<evidence type="ECO:0000259" key="2">
    <source>
        <dbReference type="Pfam" id="PF06251"/>
    </source>
</evidence>
<name>A0A1M5MBC4_9GAMM</name>
<dbReference type="RefSeq" id="WP_072842163.1">
    <property type="nucleotide sequence ID" value="NZ_FQVF01000029.1"/>
</dbReference>
<dbReference type="OrthoDB" id="5814422at2"/>
<dbReference type="Proteomes" id="UP000184517">
    <property type="component" value="Unassembled WGS sequence"/>
</dbReference>
<feature type="signal peptide" evidence="1">
    <location>
        <begin position="1"/>
        <end position="25"/>
    </location>
</feature>
<accession>A0A1M5MBC4</accession>
<feature type="chain" id="PRO_5013064720" evidence="1">
    <location>
        <begin position="26"/>
        <end position="263"/>
    </location>
</feature>
<evidence type="ECO:0000313" key="4">
    <source>
        <dbReference type="EMBL" id="SHG74556.1"/>
    </source>
</evidence>
<dbReference type="InterPro" id="IPR046459">
    <property type="entry name" value="Caps_syn_GfcC_N"/>
</dbReference>
<dbReference type="InterPro" id="IPR010425">
    <property type="entry name" value="Caps_synth_GfcC-like_C"/>
</dbReference>
<reference evidence="5" key="1">
    <citation type="submission" date="2016-11" db="EMBL/GenBank/DDBJ databases">
        <authorList>
            <person name="Varghese N."/>
            <person name="Submissions S."/>
        </authorList>
    </citation>
    <scope>NUCLEOTIDE SEQUENCE [LARGE SCALE GENOMIC DNA]</scope>
    <source>
        <strain evidence="5">DSM 16579</strain>
    </source>
</reference>
<feature type="domain" description="Capsule biosynthesis GfcC-like N-terminal" evidence="3">
    <location>
        <begin position="47"/>
        <end position="160"/>
    </location>
</feature>
<dbReference type="AlphaFoldDB" id="A0A1M5MBC4"/>
<evidence type="ECO:0000259" key="3">
    <source>
        <dbReference type="Pfam" id="PF20616"/>
    </source>
</evidence>
<proteinExistence type="predicted"/>
<dbReference type="Gene3D" id="3.10.20.700">
    <property type="match status" value="1"/>
</dbReference>
<protein>
    <submittedName>
        <fullName evidence="4">Capsule biosynthesis GfcC</fullName>
    </submittedName>
</protein>
<evidence type="ECO:0000313" key="5">
    <source>
        <dbReference type="Proteomes" id="UP000184517"/>
    </source>
</evidence>
<dbReference type="Pfam" id="PF20616">
    <property type="entry name" value="Caps_syn_GfcC_N"/>
    <property type="match status" value="1"/>
</dbReference>
<feature type="domain" description="Capsule biosynthesis GfcC-like C-terminal" evidence="2">
    <location>
        <begin position="180"/>
        <end position="258"/>
    </location>
</feature>
<sequence>MTRLLQIFILCSCVFVSLISSTTMAEPTKVTLLHKPFLQKTLSQEQIALSYPQQPVTLSYPQEVRLSQVLTDAYAQLDYQPYSIGTALIDLSKQQPIDEKKHAILKQLRDINTPASNYIAKKLNSLHFVYRERIETDPSKVRVNPKYDPMLKGVYQLFLPKRPQQIFMINADDQNYLTLKLTANSNLKDYLAEQFEANRYTYDSAWIIQANQDVYQATDIQWKGRLYFLSPGAIVFIGLTDLPEKYRDLNADIAHLLAFLLEP</sequence>
<keyword evidence="5" id="KW-1185">Reference proteome</keyword>
<evidence type="ECO:0000256" key="1">
    <source>
        <dbReference type="SAM" id="SignalP"/>
    </source>
</evidence>
<keyword evidence="1" id="KW-0732">Signal</keyword>
<dbReference type="EMBL" id="FQVF01000029">
    <property type="protein sequence ID" value="SHG74556.1"/>
    <property type="molecule type" value="Genomic_DNA"/>
</dbReference>
<gene>
    <name evidence="4" type="ORF">SAMN02745753_04427</name>
</gene>
<dbReference type="Pfam" id="PF06251">
    <property type="entry name" value="Caps_syn_GfcC_C"/>
    <property type="match status" value="1"/>
</dbReference>
<organism evidence="4 5">
    <name type="scientific">Marinomonas polaris DSM 16579</name>
    <dbReference type="NCBI Taxonomy" id="1122206"/>
    <lineage>
        <taxon>Bacteria</taxon>
        <taxon>Pseudomonadati</taxon>
        <taxon>Pseudomonadota</taxon>
        <taxon>Gammaproteobacteria</taxon>
        <taxon>Oceanospirillales</taxon>
        <taxon>Oceanospirillaceae</taxon>
        <taxon>Marinomonas</taxon>
    </lineage>
</organism>
<dbReference type="STRING" id="1122206.SAMN02745753_04427"/>